<feature type="compositionally biased region" description="Basic and acidic residues" evidence="1">
    <location>
        <begin position="358"/>
        <end position="378"/>
    </location>
</feature>
<feature type="compositionally biased region" description="Basic and acidic residues" evidence="1">
    <location>
        <begin position="332"/>
        <end position="345"/>
    </location>
</feature>
<feature type="compositionally biased region" description="Basic and acidic residues" evidence="1">
    <location>
        <begin position="1871"/>
        <end position="1883"/>
    </location>
</feature>
<feature type="compositionally biased region" description="Basic and acidic residues" evidence="1">
    <location>
        <begin position="882"/>
        <end position="894"/>
    </location>
</feature>
<feature type="compositionally biased region" description="Basic and acidic residues" evidence="1">
    <location>
        <begin position="1478"/>
        <end position="1491"/>
    </location>
</feature>
<feature type="compositionally biased region" description="Low complexity" evidence="1">
    <location>
        <begin position="1199"/>
        <end position="1214"/>
    </location>
</feature>
<feature type="compositionally biased region" description="Low complexity" evidence="1">
    <location>
        <begin position="1976"/>
        <end position="1992"/>
    </location>
</feature>
<feature type="compositionally biased region" description="Basic and acidic residues" evidence="1">
    <location>
        <begin position="81"/>
        <end position="99"/>
    </location>
</feature>
<feature type="compositionally biased region" description="Basic and acidic residues" evidence="1">
    <location>
        <begin position="142"/>
        <end position="179"/>
    </location>
</feature>
<protein>
    <submittedName>
        <fullName evidence="2">Uncharacterized protein</fullName>
    </submittedName>
</protein>
<feature type="region of interest" description="Disordered" evidence="1">
    <location>
        <begin position="1641"/>
        <end position="1722"/>
    </location>
</feature>
<feature type="compositionally biased region" description="Low complexity" evidence="1">
    <location>
        <begin position="1352"/>
        <end position="1365"/>
    </location>
</feature>
<feature type="compositionally biased region" description="Polar residues" evidence="1">
    <location>
        <begin position="1423"/>
        <end position="1436"/>
    </location>
</feature>
<sequence>MAAPVGETIAIPITNEQLKNDAGIISSALAVEPTAAPTTPSAETVEHVSETVEAPVKENGIIPADDKENGTQLQNGTASLVEKEATSAEDHVVEEKPEPIPEPSAMLDDKPAELPEDVTVCNAPESNGIATVEQAAVTETQEASKEEQNFLSEPKPEVTVEPAEKVGPEEPREEPEAPKEQVSPSENNGTELEPEPEKVSIISASKPDEASTNDLEAPTTEPVLSDAAEIHAVKPSTAEGTASEPIKEAFEASRPSEGNVATETVAEEPFAAAAVVEHTAEQNPEDSAVEKQTENTAGEGSSKSPAAQELTTEVAAVEALAEEAAEQTIPETKVEVSEKTAKETTTEVEPVSDATKNAVEDKLELGEVKEPTVDDSKPESAPAVIESTAETAEWEAPEVSAVENKSVPVSAAGEPEGESLAAEESTPHSTVPTNGQGLELEEKGEKLSTENVASEESVKEGFESVAVPAAPAETTEPTADTKPIEIPIEQRPSELASEAPTQQAESAEETAEVPEDKGAALKTAPLAEVPQDAATEKSVDEPQTEQAVTEGTGEAGVELEKKDIAVSSGPELASAPAYPSAAEKQSELEPPVAEEASVVSPSLEEAAEGSETEPPQAKEGAVIEITSHGQSVEIPEEPGKEAATQPNSEETTVTTEAVEPVKESTEEPIEEGTQECKAEETVTATEAAEPPEESITEQLDTQALATAEKEAADDERKSEQISAILEPIEPIAEAAQGSKAEETTAVPATAELEKEATEVSPEKDTTEQPKEKETTGAMGIIESEKGAVISESSVEGTAENEAVEGSKVEETAVAAEPDEAAKQDTTAEASIEVPAEQEIADEQPKTEALAAVTESVEPVRETAAEEPAEEVNASETAASTEELVREAAPEEPKVEQSTVTVESAELVGAPIEDAKAEEPPVSSKAAEEPVTETRTEGLVAEEPSGDKTPSPAEPEKQTAAETTEEEVVAVTESEGESVKRLATAEAPTAHPEPEEEAATEIPEGEGTAVRTTLPEDPVQETLTPETTKETPSKREDAAATTSPVGGQDQEPATKDLPLEVPTNTAQNELTSEEPAGKAPTGEHFKIEESKTEEHKLEETATSTATVEAPTEAPNPENGPTTDEPKVEQTLAVAADIVEEPTKEDATAPAAAEPEPQKLAVAENTEGETPAMVTEATEVPATGSGIDETVAEEQSASQHLPSVVAESSSLASPSEEGPVKAESANDPEGEAPVETPDAAKPTAGPETQEAPKILVDETSAIETRASESVEELAEGEVTVTETSVPETLPETSAAEDLAEDLAEDHAVTDADTSEKPLDTETPTEQLSQPITAEEQVVPAPTAAEEQAIEEAAPETPMQEVSASALESESEKSETENPAEAVVEGETAGVLAGGPSGAVVDNEATETDAVEGSLTETPDAPVEVSQGQIVPEQASTDELQTEKQQSDDPTIPAVGEVQALEESPSKGMEQPIEEQSAEEPVPKELPSEGETNKDTTAVQTTADESKPAVREPAVTETAVENPTSAKVEPEETQPSTAAEEPASKKAFINAPAKDEPTPTEPLAEGIIQEAPSPKEATPGETISETPITESPLAAEVKAAEERPVEANLEAAEEQVEELAPVQKDSPEQVADPAQQEFIAKPAVTETFAKEEPPVTTEPPNPPIPDTPSEPTEEEVQVVAVEEPSINKPTTEAAPAEPAQPSHAQKTTEEALAAQEPTPNFLPLNEAPAAKLAVVQAEERLNEALSAPDSQAESSKNTFLEDQAPVQQEQPIASKPAATEESIAPVDAAAHSVEEGDIKAQASESAAGGNKSTADEEEALPIAEQPTQKAVPEAMEEGEGSSPIDSVLSHGATASGAAVVAVGAVATGAAAITSRKEEPAPVKEIEVPASQSETDKNTLAVPSERQLSRNDGTGSTLKEPPTPEPEADPALAALAGDGEALLRKLQLPSTDQLLASAESAPQDAKDANQENETPTIVKSGPSTTTQPAPTTGGAANEATASNGDENPRSPSQNRSVTAVSLNHKNDSWLRNILRAVFVNFFGSIFAPFRRRGRRDH</sequence>
<feature type="region of interest" description="Disordered" evidence="1">
    <location>
        <begin position="1138"/>
        <end position="1629"/>
    </location>
</feature>
<feature type="compositionally biased region" description="Low complexity" evidence="1">
    <location>
        <begin position="496"/>
        <end position="505"/>
    </location>
</feature>
<feature type="compositionally biased region" description="Basic and acidic residues" evidence="1">
    <location>
        <begin position="1302"/>
        <end position="1317"/>
    </location>
</feature>
<dbReference type="RefSeq" id="XP_070883428.1">
    <property type="nucleotide sequence ID" value="XM_071025730.1"/>
</dbReference>
<feature type="region of interest" description="Disordered" evidence="1">
    <location>
        <begin position="1949"/>
        <end position="2015"/>
    </location>
</feature>
<feature type="compositionally biased region" description="Basic and acidic residues" evidence="1">
    <location>
        <begin position="751"/>
        <end position="774"/>
    </location>
</feature>
<organism evidence="2 3">
    <name type="scientific">Aspergillus lucknowensis</name>
    <dbReference type="NCBI Taxonomy" id="176173"/>
    <lineage>
        <taxon>Eukaryota</taxon>
        <taxon>Fungi</taxon>
        <taxon>Dikarya</taxon>
        <taxon>Ascomycota</taxon>
        <taxon>Pezizomycotina</taxon>
        <taxon>Eurotiomycetes</taxon>
        <taxon>Eurotiomycetidae</taxon>
        <taxon>Eurotiales</taxon>
        <taxon>Aspergillaceae</taxon>
        <taxon>Aspergillus</taxon>
        <taxon>Aspergillus subgen. Nidulantes</taxon>
    </lineage>
</organism>
<keyword evidence="3" id="KW-1185">Reference proteome</keyword>
<feature type="compositionally biased region" description="Polar residues" evidence="1">
    <location>
        <begin position="427"/>
        <end position="436"/>
    </location>
</feature>
<dbReference type="Proteomes" id="UP001610432">
    <property type="component" value="Unassembled WGS sequence"/>
</dbReference>
<feature type="compositionally biased region" description="Polar residues" evidence="1">
    <location>
        <begin position="294"/>
        <end position="305"/>
    </location>
</feature>
<feature type="compositionally biased region" description="Low complexity" evidence="1">
    <location>
        <begin position="1099"/>
        <end position="1121"/>
    </location>
</feature>
<feature type="compositionally biased region" description="Polar residues" evidence="1">
    <location>
        <begin position="1745"/>
        <end position="1768"/>
    </location>
</feature>
<feature type="region of interest" description="Disordered" evidence="1">
    <location>
        <begin position="1868"/>
        <end position="1932"/>
    </location>
</feature>
<feature type="compositionally biased region" description="Pro residues" evidence="1">
    <location>
        <begin position="1653"/>
        <end position="1665"/>
    </location>
</feature>
<name>A0ABR4LJZ9_9EURO</name>
<feature type="region of interest" description="Disordered" evidence="1">
    <location>
        <begin position="81"/>
        <end position="110"/>
    </location>
</feature>
<feature type="compositionally biased region" description="Low complexity" evidence="1">
    <location>
        <begin position="999"/>
        <end position="1008"/>
    </location>
</feature>
<feature type="compositionally biased region" description="Basic and acidic residues" evidence="1">
    <location>
        <begin position="1026"/>
        <end position="1037"/>
    </location>
</feature>
<feature type="compositionally biased region" description="Low complexity" evidence="1">
    <location>
        <begin position="1274"/>
        <end position="1294"/>
    </location>
</feature>
<feature type="compositionally biased region" description="Polar residues" evidence="1">
    <location>
        <begin position="1319"/>
        <end position="1329"/>
    </location>
</feature>
<feature type="compositionally biased region" description="Basic and acidic residues" evidence="1">
    <location>
        <begin position="1080"/>
        <end position="1098"/>
    </location>
</feature>
<feature type="compositionally biased region" description="Low complexity" evidence="1">
    <location>
        <begin position="465"/>
        <end position="478"/>
    </location>
</feature>
<evidence type="ECO:0000256" key="1">
    <source>
        <dbReference type="SAM" id="MobiDB-lite"/>
    </source>
</evidence>
<feature type="region of interest" description="Disordered" evidence="1">
    <location>
        <begin position="124"/>
        <end position="260"/>
    </location>
</feature>
<comment type="caution">
    <text evidence="2">The sequence shown here is derived from an EMBL/GenBank/DDBJ whole genome shotgun (WGS) entry which is preliminary data.</text>
</comment>
<evidence type="ECO:0000313" key="3">
    <source>
        <dbReference type="Proteomes" id="UP001610432"/>
    </source>
</evidence>
<feature type="region of interest" description="Disordered" evidence="1">
    <location>
        <begin position="1739"/>
        <end position="1846"/>
    </location>
</feature>
<accession>A0ABR4LJZ9</accession>
<reference evidence="2 3" key="1">
    <citation type="submission" date="2024-07" db="EMBL/GenBank/DDBJ databases">
        <title>Section-level genome sequencing and comparative genomics of Aspergillus sections Usti and Cavernicolus.</title>
        <authorList>
            <consortium name="Lawrence Berkeley National Laboratory"/>
            <person name="Nybo J.L."/>
            <person name="Vesth T.C."/>
            <person name="Theobald S."/>
            <person name="Frisvad J.C."/>
            <person name="Larsen T.O."/>
            <person name="Kjaerboelling I."/>
            <person name="Rothschild-Mancinelli K."/>
            <person name="Lyhne E.K."/>
            <person name="Kogle M.E."/>
            <person name="Barry K."/>
            <person name="Clum A."/>
            <person name="Na H."/>
            <person name="Ledsgaard L."/>
            <person name="Lin J."/>
            <person name="Lipzen A."/>
            <person name="Kuo A."/>
            <person name="Riley R."/>
            <person name="Mondo S."/>
            <person name="Labutti K."/>
            <person name="Haridas S."/>
            <person name="Pangalinan J."/>
            <person name="Salamov A.A."/>
            <person name="Simmons B.A."/>
            <person name="Magnuson J.K."/>
            <person name="Chen J."/>
            <person name="Drula E."/>
            <person name="Henrissat B."/>
            <person name="Wiebenga A."/>
            <person name="Lubbers R.J."/>
            <person name="Gomes A.C."/>
            <person name="Macurrencykelacurrency M.R."/>
            <person name="Stajich J."/>
            <person name="Grigoriev I.V."/>
            <person name="Mortensen U.H."/>
            <person name="De Vries R.P."/>
            <person name="Baker S.E."/>
            <person name="Andersen M.R."/>
        </authorList>
    </citation>
    <scope>NUCLEOTIDE SEQUENCE [LARGE SCALE GENOMIC DNA]</scope>
    <source>
        <strain evidence="2 3">CBS 449.75</strain>
    </source>
</reference>
<feature type="region of interest" description="Disordered" evidence="1">
    <location>
        <begin position="735"/>
        <end position="1125"/>
    </location>
</feature>
<feature type="compositionally biased region" description="Low complexity" evidence="1">
    <location>
        <begin position="1674"/>
        <end position="1698"/>
    </location>
</feature>
<proteinExistence type="predicted"/>
<gene>
    <name evidence="2" type="ORF">BJX67DRAFT_220274</name>
</gene>
<feature type="region of interest" description="Disordered" evidence="1">
    <location>
        <begin position="273"/>
        <end position="700"/>
    </location>
</feature>
<dbReference type="GeneID" id="98140802"/>
<feature type="compositionally biased region" description="Low complexity" evidence="1">
    <location>
        <begin position="649"/>
        <end position="658"/>
    </location>
</feature>
<feature type="compositionally biased region" description="Low complexity" evidence="1">
    <location>
        <begin position="306"/>
        <end position="319"/>
    </location>
</feature>
<feature type="compositionally biased region" description="Basic and acidic residues" evidence="1">
    <location>
        <begin position="925"/>
        <end position="935"/>
    </location>
</feature>
<feature type="compositionally biased region" description="Polar residues" evidence="1">
    <location>
        <begin position="1995"/>
        <end position="2015"/>
    </location>
</feature>
<dbReference type="EMBL" id="JBFXLQ010000040">
    <property type="protein sequence ID" value="KAL2864449.1"/>
    <property type="molecule type" value="Genomic_DNA"/>
</dbReference>
<evidence type="ECO:0000313" key="2">
    <source>
        <dbReference type="EMBL" id="KAL2864449.1"/>
    </source>
</evidence>